<dbReference type="InterPro" id="IPR003594">
    <property type="entry name" value="HATPase_dom"/>
</dbReference>
<protein>
    <recommendedName>
        <fullName evidence="2">histidine kinase</fullName>
        <ecNumber evidence="2">2.7.13.3</ecNumber>
    </recommendedName>
</protein>
<dbReference type="PRINTS" id="PR00344">
    <property type="entry name" value="BCTRLSENSOR"/>
</dbReference>
<feature type="domain" description="Histidine kinase" evidence="8">
    <location>
        <begin position="1425"/>
        <end position="1638"/>
    </location>
</feature>
<keyword evidence="3" id="KW-0597">Phosphoprotein</keyword>
<evidence type="ECO:0000256" key="3">
    <source>
        <dbReference type="ARBA" id="ARBA00022553"/>
    </source>
</evidence>
<dbReference type="SMART" id="SM00388">
    <property type="entry name" value="HisKA"/>
    <property type="match status" value="1"/>
</dbReference>
<feature type="region of interest" description="Disordered" evidence="7">
    <location>
        <begin position="685"/>
        <end position="731"/>
    </location>
</feature>
<keyword evidence="6" id="KW-0175">Coiled coil</keyword>
<name>A0ABP0T240_9DINO</name>
<dbReference type="PANTHER" id="PTHR43047:SF72">
    <property type="entry name" value="OSMOSENSING HISTIDINE PROTEIN KINASE SLN1"/>
    <property type="match status" value="1"/>
</dbReference>
<dbReference type="EC" id="2.7.13.3" evidence="2"/>
<evidence type="ECO:0000256" key="5">
    <source>
        <dbReference type="ARBA" id="ARBA00022777"/>
    </source>
</evidence>
<dbReference type="SUPFAM" id="SSF47384">
    <property type="entry name" value="Homodimeric domain of signal transducing histidine kinase"/>
    <property type="match status" value="1"/>
</dbReference>
<evidence type="ECO:0000256" key="6">
    <source>
        <dbReference type="SAM" id="Coils"/>
    </source>
</evidence>
<evidence type="ECO:0000256" key="7">
    <source>
        <dbReference type="SAM" id="MobiDB-lite"/>
    </source>
</evidence>
<feature type="region of interest" description="Disordered" evidence="7">
    <location>
        <begin position="331"/>
        <end position="359"/>
    </location>
</feature>
<dbReference type="Gene3D" id="1.10.287.130">
    <property type="match status" value="1"/>
</dbReference>
<feature type="region of interest" description="Disordered" evidence="7">
    <location>
        <begin position="756"/>
        <end position="798"/>
    </location>
</feature>
<dbReference type="SMART" id="SM00387">
    <property type="entry name" value="HATPase_c"/>
    <property type="match status" value="1"/>
</dbReference>
<dbReference type="Proteomes" id="UP001642484">
    <property type="component" value="Unassembled WGS sequence"/>
</dbReference>
<evidence type="ECO:0000313" key="10">
    <source>
        <dbReference type="Proteomes" id="UP001642484"/>
    </source>
</evidence>
<dbReference type="PANTHER" id="PTHR43047">
    <property type="entry name" value="TWO-COMPONENT HISTIDINE PROTEIN KINASE"/>
    <property type="match status" value="1"/>
</dbReference>
<dbReference type="InterPro" id="IPR003661">
    <property type="entry name" value="HisK_dim/P_dom"/>
</dbReference>
<dbReference type="CDD" id="cd00082">
    <property type="entry name" value="HisKA"/>
    <property type="match status" value="1"/>
</dbReference>
<proteinExistence type="predicted"/>
<keyword evidence="5" id="KW-0418">Kinase</keyword>
<feature type="region of interest" description="Disordered" evidence="7">
    <location>
        <begin position="111"/>
        <end position="136"/>
    </location>
</feature>
<comment type="caution">
    <text evidence="9">The sequence shown here is derived from an EMBL/GenBank/DDBJ whole genome shotgun (WGS) entry which is preliminary data.</text>
</comment>
<evidence type="ECO:0000259" key="8">
    <source>
        <dbReference type="PROSITE" id="PS50109"/>
    </source>
</evidence>
<dbReference type="InterPro" id="IPR036890">
    <property type="entry name" value="HATPase_C_sf"/>
</dbReference>
<dbReference type="Gene3D" id="3.30.565.10">
    <property type="entry name" value="Histidine kinase-like ATPase, C-terminal domain"/>
    <property type="match status" value="1"/>
</dbReference>
<sequence length="1663" mass="185157">MASGIAVPLLCDFGRSGQLIEAGVDLGRQVDSVSKAVQTEPRKGKALGGESPWREKRKADEAERCEAPISGGTASNARLLQLAVGLLGLEIHEKPNTWAEVWLRFQEPKLAETSSQPAKTGNLFDDEKGRRHSEGTPAEWQQQVLSHLKELQKLQNSKLVTKDEEHQLWENLDLAEHALKRIAHAVNLLQDPNGRHQPMLLQGYTEAMTGEVCNDLRQWLQQLALVLSFYHIFILDSENEKGRLRDKLARVEEKKKHDEDSCSDALRRSKATEQRWEEFKMKRRAEALLGLNLEDQEEEKIYSQREMEELYQKWSEKYVNPLLDELEELRKQLDIRPSPSKRRTMGGEEANSSPTGSQQLSEQRMLCGALFAASERSPEPLGDLLWQLGDRLKAGESYKDIALAIQALPHFNPHLDEDAHLLDQEELRLLQQAMKAASTVASPSLGQELQRLERLIGATTREELPEVVQALQALAAEAAVCARESGAKAARRRSVAVNTSQAMVLPSAPAVPEAVAVSAASEDAEHWRRELERLRAQLEAELKAAREEAERQRLRAEEALRRLEEEAKRADGLMEEMRKKMEQMQEMLHSKGLGKAVEAALAAAGLTSFCRGRDVFERLYRDALRRMRVYAENQLRLLKMSGSSFNQALHHLAAHPMAAVGAAMELHTSNFSSLQALQDCASGSAVSTSTEPRSVPLPSARRVSKVQKIRTTTSFDSRPSSSHSLSGQRVGLHRSATVGTPTHGAWTSPLRQTLFQGPDEAATGPPLRRPGTGGRRERRREEVPAEGTRPRSGRAKSSPALTVSRLWHALWTKATRCELGIHVVPFSFSWSFGSSLQSLSPIDAVIWWRPFEDVARGRNGPQGPDESVRPGVSKALPDFGVYDKTDHGVYEDGVPPGGLASQLIPPEDPIDKAVLQAAEFQNIIHSVGAPGRNENELRWNARIAELTGIPREQVLGKENELLSVVLESCAAEVLLGCSGAGRKARAGKPSVTEMKSQLAGLRKPLASTMEALYSKYHQICLAEDPPLQEPGAVNVNSVLVDVRKAWNFNGDDYFGALAGRVAPAWRKCESEELPVKEDGINWKALILSLPTPENTKVLGCGIRRVLFKRADCIYDGIYRFHVERRDLTQAMFEFRDAYDDPYHHYKDQDHTIDKSFKDDVDTALRAAILPHIVQFKELHCKDSQMELVSHISGIALPWEKAVVQHFPVTFRVLLDAFLNENQIELESIKLEFCHLAKWHLGAVFMRMVCRPFERIVGRGKGVWTSGGFSIGVTRNTAAGQKRCGYDADARGCIISTDEAMEQEQILNRHHPGPVKRPVKAGVNTVGPWVDEVQRSGQRIPQHGTCATDAAAVQVARVLKEAIEEGKSKADLEVMVESRYQDSVVLLLSCTPRMGRDDAIAGAICIGQDITRMKELDVKRSNIAATVTHELRSPLHGIIGLSEQLVSTGASDTLKRLRLRISHCARRLLDLVMNIMDLSTLVQSKRLRLARDPVQMGKLIEEVQVLLSSAVDKAPWTRRLLPEAKRPIKKDTVRLIIDVPDQLPIIEADAHRCMQMLYNLVTNAFKYTKEGVVEVMARADDAKEILTVHVRDTGIGISPAACERVFLPFEQEDQDDNRQFEGMGLGLAISREVAVKHGGPWMGGGRVFFPARDHDMTTMTTGQR</sequence>
<keyword evidence="4" id="KW-0808">Transferase</keyword>
<evidence type="ECO:0000256" key="4">
    <source>
        <dbReference type="ARBA" id="ARBA00022679"/>
    </source>
</evidence>
<feature type="region of interest" description="Disordered" evidence="7">
    <location>
        <begin position="37"/>
        <end position="61"/>
    </location>
</feature>
<feature type="compositionally biased region" description="Basic and acidic residues" evidence="7">
    <location>
        <begin position="52"/>
        <end position="61"/>
    </location>
</feature>
<dbReference type="Pfam" id="PF00512">
    <property type="entry name" value="HisKA"/>
    <property type="match status" value="1"/>
</dbReference>
<feature type="compositionally biased region" description="Basic and acidic residues" evidence="7">
    <location>
        <begin position="125"/>
        <end position="134"/>
    </location>
</feature>
<organism evidence="9 10">
    <name type="scientific">Durusdinium trenchii</name>
    <dbReference type="NCBI Taxonomy" id="1381693"/>
    <lineage>
        <taxon>Eukaryota</taxon>
        <taxon>Sar</taxon>
        <taxon>Alveolata</taxon>
        <taxon>Dinophyceae</taxon>
        <taxon>Suessiales</taxon>
        <taxon>Symbiodiniaceae</taxon>
        <taxon>Durusdinium</taxon>
    </lineage>
</organism>
<dbReference type="Pfam" id="PF02518">
    <property type="entry name" value="HATPase_c"/>
    <property type="match status" value="1"/>
</dbReference>
<evidence type="ECO:0000313" key="9">
    <source>
        <dbReference type="EMBL" id="CAK9118733.1"/>
    </source>
</evidence>
<keyword evidence="10" id="KW-1185">Reference proteome</keyword>
<dbReference type="InterPro" id="IPR004358">
    <property type="entry name" value="Sig_transdc_His_kin-like_C"/>
</dbReference>
<dbReference type="EMBL" id="CAXAMN010029105">
    <property type="protein sequence ID" value="CAK9118733.1"/>
    <property type="molecule type" value="Genomic_DNA"/>
</dbReference>
<accession>A0ABP0T240</accession>
<dbReference type="PROSITE" id="PS50109">
    <property type="entry name" value="HIS_KIN"/>
    <property type="match status" value="1"/>
</dbReference>
<feature type="compositionally biased region" description="Polar residues" evidence="7">
    <location>
        <begin position="709"/>
        <end position="727"/>
    </location>
</feature>
<reference evidence="9 10" key="1">
    <citation type="submission" date="2024-02" db="EMBL/GenBank/DDBJ databases">
        <authorList>
            <person name="Chen Y."/>
            <person name="Shah S."/>
            <person name="Dougan E. K."/>
            <person name="Thang M."/>
            <person name="Chan C."/>
        </authorList>
    </citation>
    <scope>NUCLEOTIDE SEQUENCE [LARGE SCALE GENOMIC DNA]</scope>
</reference>
<dbReference type="SUPFAM" id="SSF55874">
    <property type="entry name" value="ATPase domain of HSP90 chaperone/DNA topoisomerase II/histidine kinase"/>
    <property type="match status" value="1"/>
</dbReference>
<gene>
    <name evidence="9" type="ORF">CCMP2556_LOCUS55743</name>
</gene>
<dbReference type="InterPro" id="IPR036097">
    <property type="entry name" value="HisK_dim/P_sf"/>
</dbReference>
<evidence type="ECO:0000256" key="1">
    <source>
        <dbReference type="ARBA" id="ARBA00000085"/>
    </source>
</evidence>
<feature type="coiled-coil region" evidence="6">
    <location>
        <begin position="517"/>
        <end position="587"/>
    </location>
</feature>
<comment type="catalytic activity">
    <reaction evidence="1">
        <text>ATP + protein L-histidine = ADP + protein N-phospho-L-histidine.</text>
        <dbReference type="EC" id="2.7.13.3"/>
    </reaction>
</comment>
<feature type="compositionally biased region" description="Polar residues" evidence="7">
    <location>
        <begin position="350"/>
        <end position="359"/>
    </location>
</feature>
<evidence type="ECO:0000256" key="2">
    <source>
        <dbReference type="ARBA" id="ARBA00012438"/>
    </source>
</evidence>
<dbReference type="InterPro" id="IPR005467">
    <property type="entry name" value="His_kinase_dom"/>
</dbReference>